<evidence type="ECO:0000313" key="3">
    <source>
        <dbReference type="Proteomes" id="UP001152759"/>
    </source>
</evidence>
<organism evidence="2 3">
    <name type="scientific">Bemisia tabaci</name>
    <name type="common">Sweetpotato whitefly</name>
    <name type="synonym">Aleurodes tabaci</name>
    <dbReference type="NCBI Taxonomy" id="7038"/>
    <lineage>
        <taxon>Eukaryota</taxon>
        <taxon>Metazoa</taxon>
        <taxon>Ecdysozoa</taxon>
        <taxon>Arthropoda</taxon>
        <taxon>Hexapoda</taxon>
        <taxon>Insecta</taxon>
        <taxon>Pterygota</taxon>
        <taxon>Neoptera</taxon>
        <taxon>Paraneoptera</taxon>
        <taxon>Hemiptera</taxon>
        <taxon>Sternorrhyncha</taxon>
        <taxon>Aleyrodoidea</taxon>
        <taxon>Aleyrodidae</taxon>
        <taxon>Aleyrodinae</taxon>
        <taxon>Bemisia</taxon>
    </lineage>
</organism>
<proteinExistence type="predicted"/>
<dbReference type="EMBL" id="OU963866">
    <property type="protein sequence ID" value="CAH0390883.1"/>
    <property type="molecule type" value="Genomic_DNA"/>
</dbReference>
<feature type="region of interest" description="Disordered" evidence="1">
    <location>
        <begin position="1"/>
        <end position="37"/>
    </location>
</feature>
<name>A0A9P0F799_BEMTA</name>
<accession>A0A9P0F799</accession>
<keyword evidence="3" id="KW-1185">Reference proteome</keyword>
<evidence type="ECO:0000313" key="2">
    <source>
        <dbReference type="EMBL" id="CAH0390883.1"/>
    </source>
</evidence>
<reference evidence="2" key="1">
    <citation type="submission" date="2021-12" db="EMBL/GenBank/DDBJ databases">
        <authorList>
            <person name="King R."/>
        </authorList>
    </citation>
    <scope>NUCLEOTIDE SEQUENCE</scope>
</reference>
<protein>
    <submittedName>
        <fullName evidence="2">Uncharacterized protein</fullName>
    </submittedName>
</protein>
<sequence>MSDSEDKSVNQVPVTKKGQSSKRQGKSSKQAHQDKFRAKKNEAFLNKKMKQLDKSLYFTPDVDKIFNSLQISTVSKATELPVTSRGIGLLTLESFKKAQYLKMPPMNVTIFSVYRASLAQFGAKVIMCRRFKSTPLHSRPQMDLTFEEQNLSLILGQQQNFSCIATAINQLGTVQVGDIKYVVEMPANALPMLVDNRQCRPAIANVDGRPQPVCNPQGDIERAGFGPNPYLVTLSNLRATVVLLADPATPQASRQYFYENNPLPGSTWNVGPQGPVLTNPDVIYIYYILLYI</sequence>
<dbReference type="AlphaFoldDB" id="A0A9P0F799"/>
<dbReference type="Proteomes" id="UP001152759">
    <property type="component" value="Chromosome 5"/>
</dbReference>
<gene>
    <name evidence="2" type="ORF">BEMITA_LOCUS9568</name>
</gene>
<evidence type="ECO:0000256" key="1">
    <source>
        <dbReference type="SAM" id="MobiDB-lite"/>
    </source>
</evidence>